<gene>
    <name evidence="2" type="ORF">UJA718_LOCUS46639</name>
    <name evidence="3" type="ORF">UJA718_LOCUS49698</name>
</gene>
<sequence>MTDENIVPPSEHPVKIRWLNAAVEQSSTIQKPVAQHPQMPAIKTNKVTAPSVV</sequence>
<dbReference type="AlphaFoldDB" id="A0A822A2A7"/>
<evidence type="ECO:0000313" key="3">
    <source>
        <dbReference type="EMBL" id="CAF4988582.1"/>
    </source>
</evidence>
<dbReference type="Proteomes" id="UP000663873">
    <property type="component" value="Unassembled WGS sequence"/>
</dbReference>
<evidence type="ECO:0000313" key="4">
    <source>
        <dbReference type="Proteomes" id="UP000663873"/>
    </source>
</evidence>
<evidence type="ECO:0000313" key="2">
    <source>
        <dbReference type="EMBL" id="CAF4925726.1"/>
    </source>
</evidence>
<evidence type="ECO:0000256" key="1">
    <source>
        <dbReference type="SAM" id="MobiDB-lite"/>
    </source>
</evidence>
<name>A0A822A2A7_9BILA</name>
<feature type="region of interest" description="Disordered" evidence="1">
    <location>
        <begin position="30"/>
        <end position="53"/>
    </location>
</feature>
<comment type="caution">
    <text evidence="3">The sequence shown here is derived from an EMBL/GenBank/DDBJ whole genome shotgun (WGS) entry which is preliminary data.</text>
</comment>
<feature type="non-terminal residue" evidence="3">
    <location>
        <position position="1"/>
    </location>
</feature>
<accession>A0A822A2A7</accession>
<dbReference type="EMBL" id="CAJOBP010105732">
    <property type="protein sequence ID" value="CAF4988582.1"/>
    <property type="molecule type" value="Genomic_DNA"/>
</dbReference>
<organism evidence="3 4">
    <name type="scientific">Rotaria socialis</name>
    <dbReference type="NCBI Taxonomy" id="392032"/>
    <lineage>
        <taxon>Eukaryota</taxon>
        <taxon>Metazoa</taxon>
        <taxon>Spiralia</taxon>
        <taxon>Gnathifera</taxon>
        <taxon>Rotifera</taxon>
        <taxon>Eurotatoria</taxon>
        <taxon>Bdelloidea</taxon>
        <taxon>Philodinida</taxon>
        <taxon>Philodinidae</taxon>
        <taxon>Rotaria</taxon>
    </lineage>
</organism>
<protein>
    <submittedName>
        <fullName evidence="3">Uncharacterized protein</fullName>
    </submittedName>
</protein>
<keyword evidence="4" id="KW-1185">Reference proteome</keyword>
<proteinExistence type="predicted"/>
<reference evidence="3" key="1">
    <citation type="submission" date="2021-02" db="EMBL/GenBank/DDBJ databases">
        <authorList>
            <person name="Nowell W R."/>
        </authorList>
    </citation>
    <scope>NUCLEOTIDE SEQUENCE</scope>
</reference>
<dbReference type="EMBL" id="CAJOBP010084424">
    <property type="protein sequence ID" value="CAF4925726.1"/>
    <property type="molecule type" value="Genomic_DNA"/>
</dbReference>